<dbReference type="AlphaFoldDB" id="A0A4P7NPN2"/>
<dbReference type="Proteomes" id="UP000294847">
    <property type="component" value="Chromosome 6"/>
</dbReference>
<gene>
    <name evidence="2" type="ORF">PoMZ_05874</name>
</gene>
<keyword evidence="1" id="KW-0812">Transmembrane</keyword>
<evidence type="ECO:0000256" key="1">
    <source>
        <dbReference type="SAM" id="Phobius"/>
    </source>
</evidence>
<sequence length="115" mass="12889">MSHDICISQLHGPFAASAPPPRLDPHHRILTSSPVVATHHNPAVVSYLVRRANADFYKAFARFLFLSLIPESSWIAFVVVPALLFSTNRSIVYLSRFIITMVELRAATYIILISQ</sequence>
<protein>
    <submittedName>
        <fullName evidence="2">Uncharacterized protein</fullName>
    </submittedName>
</protein>
<proteinExistence type="predicted"/>
<evidence type="ECO:0000313" key="2">
    <source>
        <dbReference type="EMBL" id="QBZ64180.1"/>
    </source>
</evidence>
<name>A0A4P7NPN2_PYROR</name>
<keyword evidence="1" id="KW-1133">Transmembrane helix</keyword>
<feature type="transmembrane region" description="Helical" evidence="1">
    <location>
        <begin position="60"/>
        <end position="85"/>
    </location>
</feature>
<accession>A0A4P7NPN2</accession>
<evidence type="ECO:0000313" key="3">
    <source>
        <dbReference type="Proteomes" id="UP000294847"/>
    </source>
</evidence>
<feature type="transmembrane region" description="Helical" evidence="1">
    <location>
        <begin position="91"/>
        <end position="112"/>
    </location>
</feature>
<organism evidence="2 3">
    <name type="scientific">Pyricularia oryzae</name>
    <name type="common">Rice blast fungus</name>
    <name type="synonym">Magnaporthe oryzae</name>
    <dbReference type="NCBI Taxonomy" id="318829"/>
    <lineage>
        <taxon>Eukaryota</taxon>
        <taxon>Fungi</taxon>
        <taxon>Dikarya</taxon>
        <taxon>Ascomycota</taxon>
        <taxon>Pezizomycotina</taxon>
        <taxon>Sordariomycetes</taxon>
        <taxon>Sordariomycetidae</taxon>
        <taxon>Magnaporthales</taxon>
        <taxon>Pyriculariaceae</taxon>
        <taxon>Pyricularia</taxon>
    </lineage>
</organism>
<reference evidence="2 3" key="1">
    <citation type="journal article" date="2019" name="Mol. Biol. Evol.">
        <title>Blast fungal genomes show frequent chromosomal changes, gene gains and losses, and effector gene turnover.</title>
        <authorList>
            <person name="Gomez Luciano L.B."/>
            <person name="Jason Tsai I."/>
            <person name="Chuma I."/>
            <person name="Tosa Y."/>
            <person name="Chen Y.H."/>
            <person name="Li J.Y."/>
            <person name="Li M.Y."/>
            <person name="Jade Lu M.Y."/>
            <person name="Nakayashiki H."/>
            <person name="Li W.H."/>
        </authorList>
    </citation>
    <scope>NUCLEOTIDE SEQUENCE [LARGE SCALE GENOMIC DNA]</scope>
    <source>
        <strain evidence="2">MZ5-1-6</strain>
    </source>
</reference>
<dbReference type="EMBL" id="CP034209">
    <property type="protein sequence ID" value="QBZ64180.1"/>
    <property type="molecule type" value="Genomic_DNA"/>
</dbReference>
<keyword evidence="1" id="KW-0472">Membrane</keyword>